<evidence type="ECO:0000256" key="1">
    <source>
        <dbReference type="ARBA" id="ARBA00008558"/>
    </source>
</evidence>
<dbReference type="GO" id="GO:0016853">
    <property type="term" value="F:isomerase activity"/>
    <property type="evidence" value="ECO:0007669"/>
    <property type="project" value="UniProtKB-KW"/>
</dbReference>
<comment type="caution">
    <text evidence="3">The sequence shown here is derived from an EMBL/GenBank/DDBJ whole genome shotgun (WGS) entry which is preliminary data.</text>
</comment>
<dbReference type="InterPro" id="IPR008928">
    <property type="entry name" value="6-hairpin_glycosidase_sf"/>
</dbReference>
<keyword evidence="2" id="KW-0413">Isomerase</keyword>
<comment type="similarity">
    <text evidence="1">Belongs to the N-acylglucosamine 2-epimerase family.</text>
</comment>
<dbReference type="Proteomes" id="UP000093501">
    <property type="component" value="Unassembled WGS sequence"/>
</dbReference>
<dbReference type="PANTHER" id="PTHR15108">
    <property type="entry name" value="N-ACYLGLUCOSAMINE-2-EPIMERASE"/>
    <property type="match status" value="1"/>
</dbReference>
<dbReference type="InterPro" id="IPR012341">
    <property type="entry name" value="6hp_glycosidase-like_sf"/>
</dbReference>
<dbReference type="Gene3D" id="1.50.10.10">
    <property type="match status" value="1"/>
</dbReference>
<proteinExistence type="inferred from homology"/>
<dbReference type="Pfam" id="PF07221">
    <property type="entry name" value="GlcNAc_2-epim"/>
    <property type="match status" value="1"/>
</dbReference>
<dbReference type="InterPro" id="IPR010819">
    <property type="entry name" value="AGE/CE"/>
</dbReference>
<evidence type="ECO:0000313" key="3">
    <source>
        <dbReference type="EMBL" id="OCL33808.1"/>
    </source>
</evidence>
<evidence type="ECO:0000256" key="2">
    <source>
        <dbReference type="ARBA" id="ARBA00023235"/>
    </source>
</evidence>
<name>A0A1C0ALQ8_9ACTN</name>
<dbReference type="EMBL" id="MBQD01000021">
    <property type="protein sequence ID" value="OCL33808.1"/>
    <property type="molecule type" value="Genomic_DNA"/>
</dbReference>
<keyword evidence="4" id="KW-1185">Reference proteome</keyword>
<organism evidence="3 4">
    <name type="scientific">Tessaracoccus lapidicaptus</name>
    <dbReference type="NCBI Taxonomy" id="1427523"/>
    <lineage>
        <taxon>Bacteria</taxon>
        <taxon>Bacillati</taxon>
        <taxon>Actinomycetota</taxon>
        <taxon>Actinomycetes</taxon>
        <taxon>Propionibacteriales</taxon>
        <taxon>Propionibacteriaceae</taxon>
        <taxon>Tessaracoccus</taxon>
    </lineage>
</organism>
<protein>
    <submittedName>
        <fullName evidence="3">N-acyl-D-glucosamine 2-epimerase</fullName>
    </submittedName>
</protein>
<dbReference type="RefSeq" id="WP_068751566.1">
    <property type="nucleotide sequence ID" value="NZ_LR214441.1"/>
</dbReference>
<reference evidence="4" key="1">
    <citation type="submission" date="2016-07" db="EMBL/GenBank/DDBJ databases">
        <authorList>
            <person name="Florea S."/>
            <person name="Webb J.S."/>
            <person name="Jaromczyk J."/>
            <person name="Schardl C.L."/>
        </authorList>
    </citation>
    <scope>NUCLEOTIDE SEQUENCE [LARGE SCALE GENOMIC DNA]</scope>
    <source>
        <strain evidence="4">IPBSL-7</strain>
    </source>
</reference>
<dbReference type="SUPFAM" id="SSF48208">
    <property type="entry name" value="Six-hairpin glycosidases"/>
    <property type="match status" value="1"/>
</dbReference>
<dbReference type="AlphaFoldDB" id="A0A1C0ALQ8"/>
<sequence length="405" mass="44333">MTDRPTHDAWLDQHLRSLLDFGMRVPAPEGGAGYLDTQGRPVPSLGVQTYVTARMVHVYSLGAMLGIPGCRALATELVTGLNGQLHDDETGGWWHQVSEDGTPDVAAGKQCYDHAFVLLAGSSATLAGIATANVLLDDACTVYERFFWDEGTGRPRDLWDAGFTNADPYRGLNSSMHSVEAMMATAEATGDAVWLDRAGRVASFVVDLASTHQARLPEHFDEQWTPLLDFNSDRPDDQFKPFGATVGHGFEWSRLLLQVEVAMGDRAPTGLSSAAVSLFERAVSDGWTSGTHPGFVYTTDFNGRPVVQDRMHWVVTEAIAAAHALFQRTGNHRYAHLYDDWWDIARLHFIDDTHGSWFHQLDQTNQIADGVWPGKPDLYHAVQATLLPRLPLAGSIAAGVKAGLV</sequence>
<dbReference type="GO" id="GO:0005975">
    <property type="term" value="P:carbohydrate metabolic process"/>
    <property type="evidence" value="ECO:0007669"/>
    <property type="project" value="InterPro"/>
</dbReference>
<evidence type="ECO:0000313" key="4">
    <source>
        <dbReference type="Proteomes" id="UP000093501"/>
    </source>
</evidence>
<gene>
    <name evidence="3" type="ORF">BCR15_04000</name>
</gene>
<accession>A0A1C0ALQ8</accession>